<dbReference type="EMBL" id="SNYA01000008">
    <property type="protein sequence ID" value="TDP89735.1"/>
    <property type="molecule type" value="Genomic_DNA"/>
</dbReference>
<comment type="caution">
    <text evidence="2">The sequence shown here is derived from an EMBL/GenBank/DDBJ whole genome shotgun (WGS) entry which is preliminary data.</text>
</comment>
<sequence>MPSHVIGLDNLRHSQSPTFDSIVDDLRKSDAKAVFIGVRSGEEAAISEALAGAPLGVETVYIGKLGRGEIEAFADILMPQRVSTITDEVLEIVRREHLPRTPFTISLLLILFAKGTQTSLQNSETAILDKYVQLLLGRNGSFQDARWTLDPQNREAALAHLAKGMVRARQGALKTASAIERIDEYFVSVDWPEDALASLNSFASMRILRISNGAVQFQQTSYFHLFAAKAAMEDQEFLSELLNDPLFFSSIIRHYAALVRNSELVSKTLLTIIETDWKTSPPGSQVFRAVDNKPMPDLGDPHEHTADTVTDSQAKDDSADPFDDDYDLGDDADRVPFPVDDPASWSRTQKLMGTLDLASRVVRDSDRLANLELKSKLFIAVLDRWGYLLDQMVAEGDFVDPIEQLIEVLDKNESWSSDQKEDYSQRLLLNLPSFFVYSGISSTLTSRKLKLAFDRAIETDSLSDSVFASSMAALFAFDLGTKGWPKAFAAVLEKFGQVWFVADFLFIFGRLALRHQILTPQDVDDLIGFIKEIAVKTIDFPNSFEKKDWLSRLEQRLRLERTLQAKDQVESGARVFEVIEEVRDDPNDA</sequence>
<reference evidence="2 3" key="1">
    <citation type="submission" date="2019-03" db="EMBL/GenBank/DDBJ databases">
        <title>Genomic analyses of the natural microbiome of Caenorhabditis elegans.</title>
        <authorList>
            <person name="Samuel B."/>
        </authorList>
    </citation>
    <scope>NUCLEOTIDE SEQUENCE [LARGE SCALE GENOMIC DNA]</scope>
    <source>
        <strain evidence="2 3">JUb18</strain>
    </source>
</reference>
<proteinExistence type="predicted"/>
<protein>
    <submittedName>
        <fullName evidence="2">Uncharacterized protein</fullName>
    </submittedName>
</protein>
<organism evidence="2 3">
    <name type="scientific">Leucobacter luti</name>
    <dbReference type="NCBI Taxonomy" id="340320"/>
    <lineage>
        <taxon>Bacteria</taxon>
        <taxon>Bacillati</taxon>
        <taxon>Actinomycetota</taxon>
        <taxon>Actinomycetes</taxon>
        <taxon>Micrococcales</taxon>
        <taxon>Microbacteriaceae</taxon>
        <taxon>Leucobacter</taxon>
    </lineage>
</organism>
<gene>
    <name evidence="2" type="ORF">EDF62_3032</name>
</gene>
<dbReference type="Proteomes" id="UP000295601">
    <property type="component" value="Unassembled WGS sequence"/>
</dbReference>
<evidence type="ECO:0000313" key="2">
    <source>
        <dbReference type="EMBL" id="TDP89735.1"/>
    </source>
</evidence>
<evidence type="ECO:0000313" key="3">
    <source>
        <dbReference type="Proteomes" id="UP000295601"/>
    </source>
</evidence>
<name>A0A4R6RTY9_9MICO</name>
<evidence type="ECO:0000256" key="1">
    <source>
        <dbReference type="SAM" id="MobiDB-lite"/>
    </source>
</evidence>
<keyword evidence="3" id="KW-1185">Reference proteome</keyword>
<accession>A0A4R6RTY9</accession>
<dbReference type="OrthoDB" id="3402988at2"/>
<dbReference type="AlphaFoldDB" id="A0A4R6RTY9"/>
<dbReference type="RefSeq" id="WP_133617596.1">
    <property type="nucleotide sequence ID" value="NZ_SNYA01000008.1"/>
</dbReference>
<feature type="region of interest" description="Disordered" evidence="1">
    <location>
        <begin position="283"/>
        <end position="327"/>
    </location>
</feature>